<protein>
    <submittedName>
        <fullName evidence="2">Uncharacterized protein</fullName>
    </submittedName>
</protein>
<feature type="compositionally biased region" description="Polar residues" evidence="1">
    <location>
        <begin position="89"/>
        <end position="107"/>
    </location>
</feature>
<accession>A0ABR1IW91</accession>
<feature type="region of interest" description="Disordered" evidence="1">
    <location>
        <begin position="89"/>
        <end position="113"/>
    </location>
</feature>
<gene>
    <name evidence="2" type="ORF">VKT23_016558</name>
</gene>
<evidence type="ECO:0000256" key="1">
    <source>
        <dbReference type="SAM" id="MobiDB-lite"/>
    </source>
</evidence>
<name>A0ABR1IW91_9AGAR</name>
<keyword evidence="3" id="KW-1185">Reference proteome</keyword>
<reference evidence="2 3" key="1">
    <citation type="submission" date="2024-01" db="EMBL/GenBank/DDBJ databases">
        <title>A draft genome for the cacao thread blight pathogen Marasmiellus scandens.</title>
        <authorList>
            <person name="Baruah I.K."/>
            <person name="Leung J."/>
            <person name="Bukari Y."/>
            <person name="Amoako-Attah I."/>
            <person name="Meinhardt L.W."/>
            <person name="Bailey B.A."/>
            <person name="Cohen S.P."/>
        </authorList>
    </citation>
    <scope>NUCLEOTIDE SEQUENCE [LARGE SCALE GENOMIC DNA]</scope>
    <source>
        <strain evidence="2 3">GH-19</strain>
    </source>
</reference>
<sequence length="293" mass="33367">MTGQFVGILEIGAVTYMHDLSLPYPVADALTFQRHAAIWVFEVEGTGVRGTGIREEEVWLEEPGDYSVENTVGIGGPSRVTLVHDAKTQQVQHQNQDKQSSGDNATLPTGAGFTRTTWSSHSSTLTLHHFNPNGLLEVNPLSPTHPILTLIEQAQQEWAEKHARASTTLESAVVEYERRYNRPPPRGFDKWWGYVEKHEVLLPDEYDQIYSDLEHYWGVDPHVLISQTYERETRTAQGYVEDRYTIGKAIWKTPIHMVNWSLPSAAEDEERVGLNGRWKVDCRYVGRQERRVG</sequence>
<organism evidence="2 3">
    <name type="scientific">Marasmiellus scandens</name>
    <dbReference type="NCBI Taxonomy" id="2682957"/>
    <lineage>
        <taxon>Eukaryota</taxon>
        <taxon>Fungi</taxon>
        <taxon>Dikarya</taxon>
        <taxon>Basidiomycota</taxon>
        <taxon>Agaricomycotina</taxon>
        <taxon>Agaricomycetes</taxon>
        <taxon>Agaricomycetidae</taxon>
        <taxon>Agaricales</taxon>
        <taxon>Marasmiineae</taxon>
        <taxon>Omphalotaceae</taxon>
        <taxon>Marasmiellus</taxon>
    </lineage>
</organism>
<comment type="caution">
    <text evidence="2">The sequence shown here is derived from an EMBL/GenBank/DDBJ whole genome shotgun (WGS) entry which is preliminary data.</text>
</comment>
<evidence type="ECO:0000313" key="3">
    <source>
        <dbReference type="Proteomes" id="UP001498398"/>
    </source>
</evidence>
<evidence type="ECO:0000313" key="2">
    <source>
        <dbReference type="EMBL" id="KAK7441566.1"/>
    </source>
</evidence>
<dbReference type="EMBL" id="JBANRG010000062">
    <property type="protein sequence ID" value="KAK7441566.1"/>
    <property type="molecule type" value="Genomic_DNA"/>
</dbReference>
<proteinExistence type="predicted"/>
<dbReference type="Proteomes" id="UP001498398">
    <property type="component" value="Unassembled WGS sequence"/>
</dbReference>